<keyword evidence="1" id="KW-0472">Membrane</keyword>
<dbReference type="Proteomes" id="UP000271889">
    <property type="component" value="Unassembled WGS sequence"/>
</dbReference>
<reference evidence="2 3" key="1">
    <citation type="submission" date="2018-11" db="EMBL/GenBank/DDBJ databases">
        <authorList>
            <consortium name="Pathogen Informatics"/>
        </authorList>
    </citation>
    <scope>NUCLEOTIDE SEQUENCE [LARGE SCALE GENOMIC DNA]</scope>
</reference>
<keyword evidence="1" id="KW-0812">Transmembrane</keyword>
<gene>
    <name evidence="2" type="ORF">CGOC_LOCUS10003</name>
</gene>
<feature type="transmembrane region" description="Helical" evidence="1">
    <location>
        <begin position="6"/>
        <end position="22"/>
    </location>
</feature>
<evidence type="ECO:0000313" key="3">
    <source>
        <dbReference type="Proteomes" id="UP000271889"/>
    </source>
</evidence>
<dbReference type="EMBL" id="UYRV01109336">
    <property type="protein sequence ID" value="VDN25108.1"/>
    <property type="molecule type" value="Genomic_DNA"/>
</dbReference>
<keyword evidence="1" id="KW-1133">Transmembrane helix</keyword>
<evidence type="ECO:0000313" key="2">
    <source>
        <dbReference type="EMBL" id="VDN25108.1"/>
    </source>
</evidence>
<proteinExistence type="predicted"/>
<dbReference type="AlphaFoldDB" id="A0A3P7MR92"/>
<organism evidence="2 3">
    <name type="scientific">Cylicostephanus goldi</name>
    <name type="common">Nematode worm</name>
    <dbReference type="NCBI Taxonomy" id="71465"/>
    <lineage>
        <taxon>Eukaryota</taxon>
        <taxon>Metazoa</taxon>
        <taxon>Ecdysozoa</taxon>
        <taxon>Nematoda</taxon>
        <taxon>Chromadorea</taxon>
        <taxon>Rhabditida</taxon>
        <taxon>Rhabditina</taxon>
        <taxon>Rhabditomorpha</taxon>
        <taxon>Strongyloidea</taxon>
        <taxon>Strongylidae</taxon>
        <taxon>Cylicostephanus</taxon>
    </lineage>
</organism>
<accession>A0A3P7MR92</accession>
<name>A0A3P7MR92_CYLGO</name>
<evidence type="ECO:0000256" key="1">
    <source>
        <dbReference type="SAM" id="Phobius"/>
    </source>
</evidence>
<protein>
    <submittedName>
        <fullName evidence="2">Uncharacterized protein</fullName>
    </submittedName>
</protein>
<sequence>MNSLISPYLITTLFTIVYNMLVRPITLSRRTRWTGIWRMNLRDQVGHQETEK</sequence>
<keyword evidence="3" id="KW-1185">Reference proteome</keyword>